<keyword evidence="2" id="KW-1185">Reference proteome</keyword>
<dbReference type="Proteomes" id="UP000648182">
    <property type="component" value="Unassembled WGS sequence"/>
</dbReference>
<accession>A0ABR8VNU8</accession>
<comment type="caution">
    <text evidence="1">The sequence shown here is derived from an EMBL/GenBank/DDBJ whole genome shotgun (WGS) entry which is preliminary data.</text>
</comment>
<reference evidence="1 2" key="1">
    <citation type="submission" date="2020-08" db="EMBL/GenBank/DDBJ databases">
        <title>A Genomic Blueprint of the Chicken Gut Microbiome.</title>
        <authorList>
            <person name="Gilroy R."/>
            <person name="Ravi A."/>
            <person name="Getino M."/>
            <person name="Pursley I."/>
            <person name="Horton D.L."/>
            <person name="Alikhan N.-F."/>
            <person name="Baker D."/>
            <person name="Gharbi K."/>
            <person name="Hall N."/>
            <person name="Watson M."/>
            <person name="Adriaenssens E.M."/>
            <person name="Foster-Nyarko E."/>
            <person name="Jarju S."/>
            <person name="Secka A."/>
            <person name="Antonio M."/>
            <person name="Oren A."/>
            <person name="Chaudhuri R."/>
            <person name="La Ragione R.M."/>
            <person name="Hildebrand F."/>
            <person name="Pallen M.J."/>
        </authorList>
    </citation>
    <scope>NUCLEOTIDE SEQUENCE [LARGE SCALE GENOMIC DNA]</scope>
    <source>
        <strain evidence="1 2">Sa1BUA2</strain>
    </source>
</reference>
<dbReference type="EMBL" id="JACSPV010000024">
    <property type="protein sequence ID" value="MBD8006111.1"/>
    <property type="molecule type" value="Genomic_DNA"/>
</dbReference>
<organism evidence="1 2">
    <name type="scientific">Bacillus norwichensis</name>
    <dbReference type="NCBI Taxonomy" id="2762217"/>
    <lineage>
        <taxon>Bacteria</taxon>
        <taxon>Bacillati</taxon>
        <taxon>Bacillota</taxon>
        <taxon>Bacilli</taxon>
        <taxon>Bacillales</taxon>
        <taxon>Bacillaceae</taxon>
        <taxon>Bacillus</taxon>
    </lineage>
</organism>
<gene>
    <name evidence="1" type="ORF">H9631_13600</name>
</gene>
<dbReference type="RefSeq" id="WP_191813660.1">
    <property type="nucleotide sequence ID" value="NZ_JACSPV010000024.1"/>
</dbReference>
<evidence type="ECO:0000313" key="2">
    <source>
        <dbReference type="Proteomes" id="UP000648182"/>
    </source>
</evidence>
<sequence>MIILIFSMIIIGLMFYNRYIPVLGIKSANQEDINHNDCRYKRFNESYKNPVPGALTIPIPIAYLKRNGQDIPSTDLFLRVKKV</sequence>
<evidence type="ECO:0000313" key="1">
    <source>
        <dbReference type="EMBL" id="MBD8006111.1"/>
    </source>
</evidence>
<protein>
    <submittedName>
        <fullName evidence="1">Uncharacterized protein</fullName>
    </submittedName>
</protein>
<name>A0ABR8VNU8_9BACI</name>
<proteinExistence type="predicted"/>